<dbReference type="PIRSF" id="PIRSF002741">
    <property type="entry name" value="MppA"/>
    <property type="match status" value="1"/>
</dbReference>
<name>A0ABY6N6Z3_9ALTE</name>
<dbReference type="Proteomes" id="UP001163739">
    <property type="component" value="Chromosome"/>
</dbReference>
<dbReference type="PANTHER" id="PTHR30290">
    <property type="entry name" value="PERIPLASMIC BINDING COMPONENT OF ABC TRANSPORTER"/>
    <property type="match status" value="1"/>
</dbReference>
<keyword evidence="1" id="KW-0732">Signal</keyword>
<organism evidence="3 4">
    <name type="scientific">Alkalimarinus alittae</name>
    <dbReference type="NCBI Taxonomy" id="2961619"/>
    <lineage>
        <taxon>Bacteria</taxon>
        <taxon>Pseudomonadati</taxon>
        <taxon>Pseudomonadota</taxon>
        <taxon>Gammaproteobacteria</taxon>
        <taxon>Alteromonadales</taxon>
        <taxon>Alteromonadaceae</taxon>
        <taxon>Alkalimarinus</taxon>
    </lineage>
</organism>
<dbReference type="InterPro" id="IPR030678">
    <property type="entry name" value="Peptide/Ni-bd"/>
</dbReference>
<dbReference type="InterPro" id="IPR039424">
    <property type="entry name" value="SBP_5"/>
</dbReference>
<gene>
    <name evidence="3" type="ORF">NKI27_09130</name>
</gene>
<dbReference type="RefSeq" id="WP_265049353.1">
    <property type="nucleotide sequence ID" value="NZ_CP100390.1"/>
</dbReference>
<evidence type="ECO:0000259" key="2">
    <source>
        <dbReference type="Pfam" id="PF00496"/>
    </source>
</evidence>
<dbReference type="InterPro" id="IPR000914">
    <property type="entry name" value="SBP_5_dom"/>
</dbReference>
<evidence type="ECO:0000313" key="3">
    <source>
        <dbReference type="EMBL" id="UZE97878.1"/>
    </source>
</evidence>
<reference evidence="3" key="1">
    <citation type="submission" date="2022-06" db="EMBL/GenBank/DDBJ databases">
        <title>Alkalimarinus sp. nov., isolated from gut of a Alitta virens.</title>
        <authorList>
            <person name="Yang A.I."/>
            <person name="Shin N.-R."/>
        </authorList>
    </citation>
    <scope>NUCLEOTIDE SEQUENCE</scope>
    <source>
        <strain evidence="3">A2M4</strain>
    </source>
</reference>
<evidence type="ECO:0000313" key="4">
    <source>
        <dbReference type="Proteomes" id="UP001163739"/>
    </source>
</evidence>
<accession>A0ABY6N6Z3</accession>
<dbReference type="PANTHER" id="PTHR30290:SF64">
    <property type="entry name" value="ABC TRANSPORTER PERIPLASMIC BINDING PROTEIN"/>
    <property type="match status" value="1"/>
</dbReference>
<sequence>MRYFIKLFTTHMMSILVLTYSLFAPLITFAENATTRSENITTSHGFALYGDLKYAPDFSHFNYVNPAAPKGGNIRLMGFGTFDTLNPYTLRGISPINTPGQYVYGFSEETDSLLVGTGGVSRSGDEPQSAYGLIATSISYPDDLSWAIFNLRPSAQFQDGHKIDADDVLFSWQTLIKEGHPQFRQSLKGIEDVVVISPLNVKVIFKHSHARADLLRFGELPILPKHYWEDKDFSKTTLTPPVISGPYKIKSVSAGKFITFERNTTYWAKDLAVNKGRYNFDTVQFDYYRDQTIAFEAFKSGEFDTFIDYTAKNWAAGYDFPNLRNNNVLKEEIQHQIPSGTQGFFFNTRKPVFSSIKVRQAIALLFDFEWTNKNIFHDAYTRNTTYFPNSIFDASLAKPDDAELKLLEPYRDSLPASLFIKPFTANTINSTTTAADSNNTSGNIRHKQRQALKLLKDAGWALNNGTLYHHTTKEPFEFEILLRQPSIKRVIEPFIENLRKTGIKATARLVDANQYKVRLDDFDFDMTTFVLSQSLSPSHEQREYFHSSTRDIKGSRNYAGVNHPAVDYLTETIISAKTRQELITATKALDRVLLWNHYIVPNWHLNYHRIAYWDKFLKPEQQPPYKLGFENWWIK</sequence>
<dbReference type="Gene3D" id="3.10.105.10">
    <property type="entry name" value="Dipeptide-binding Protein, Domain 3"/>
    <property type="match status" value="1"/>
</dbReference>
<dbReference type="EMBL" id="CP100390">
    <property type="protein sequence ID" value="UZE97878.1"/>
    <property type="molecule type" value="Genomic_DNA"/>
</dbReference>
<proteinExistence type="predicted"/>
<dbReference type="CDD" id="cd08497">
    <property type="entry name" value="MbnE-like"/>
    <property type="match status" value="1"/>
</dbReference>
<keyword evidence="4" id="KW-1185">Reference proteome</keyword>
<feature type="domain" description="Solute-binding protein family 5" evidence="2">
    <location>
        <begin position="132"/>
        <end position="549"/>
    </location>
</feature>
<evidence type="ECO:0000256" key="1">
    <source>
        <dbReference type="ARBA" id="ARBA00022729"/>
    </source>
</evidence>
<dbReference type="SUPFAM" id="SSF53850">
    <property type="entry name" value="Periplasmic binding protein-like II"/>
    <property type="match status" value="1"/>
</dbReference>
<dbReference type="Gene3D" id="3.40.190.10">
    <property type="entry name" value="Periplasmic binding protein-like II"/>
    <property type="match status" value="1"/>
</dbReference>
<dbReference type="Pfam" id="PF00496">
    <property type="entry name" value="SBP_bac_5"/>
    <property type="match status" value="1"/>
</dbReference>
<protein>
    <submittedName>
        <fullName evidence="3">Extracellular solute-binding protein</fullName>
    </submittedName>
</protein>